<dbReference type="Proteomes" id="UP000008177">
    <property type="component" value="Unplaced contigs"/>
</dbReference>
<dbReference type="AlphaFoldDB" id="G2Y0A2"/>
<accession>G2Y0A2</accession>
<proteinExistence type="predicted"/>
<sequence>MRTLCLERVISEALALVIDNARLNELASEMIKRSMSHVPHPIDMYYPTP</sequence>
<dbReference type="HOGENOM" id="CLU_3142845_0_0_1"/>
<protein>
    <submittedName>
        <fullName evidence="1">Uncharacterized protein</fullName>
    </submittedName>
</protein>
<reference evidence="2" key="1">
    <citation type="journal article" date="2011" name="PLoS Genet.">
        <title>Genomic analysis of the necrotrophic fungal pathogens Sclerotinia sclerotiorum and Botrytis cinerea.</title>
        <authorList>
            <person name="Amselem J."/>
            <person name="Cuomo C.A."/>
            <person name="van Kan J.A."/>
            <person name="Viaud M."/>
            <person name="Benito E.P."/>
            <person name="Couloux A."/>
            <person name="Coutinho P.M."/>
            <person name="de Vries R.P."/>
            <person name="Dyer P.S."/>
            <person name="Fillinger S."/>
            <person name="Fournier E."/>
            <person name="Gout L."/>
            <person name="Hahn M."/>
            <person name="Kohn L."/>
            <person name="Lapalu N."/>
            <person name="Plummer K.M."/>
            <person name="Pradier J.M."/>
            <person name="Quevillon E."/>
            <person name="Sharon A."/>
            <person name="Simon A."/>
            <person name="ten Have A."/>
            <person name="Tudzynski B."/>
            <person name="Tudzynski P."/>
            <person name="Wincker P."/>
            <person name="Andrew M."/>
            <person name="Anthouard V."/>
            <person name="Beever R.E."/>
            <person name="Beffa R."/>
            <person name="Benoit I."/>
            <person name="Bouzid O."/>
            <person name="Brault B."/>
            <person name="Chen Z."/>
            <person name="Choquer M."/>
            <person name="Collemare J."/>
            <person name="Cotton P."/>
            <person name="Danchin E.G."/>
            <person name="Da Silva C."/>
            <person name="Gautier A."/>
            <person name="Giraud C."/>
            <person name="Giraud T."/>
            <person name="Gonzalez C."/>
            <person name="Grossetete S."/>
            <person name="Guldener U."/>
            <person name="Henrissat B."/>
            <person name="Howlett B.J."/>
            <person name="Kodira C."/>
            <person name="Kretschmer M."/>
            <person name="Lappartient A."/>
            <person name="Leroch M."/>
            <person name="Levis C."/>
            <person name="Mauceli E."/>
            <person name="Neuveglise C."/>
            <person name="Oeser B."/>
            <person name="Pearson M."/>
            <person name="Poulain J."/>
            <person name="Poussereau N."/>
            <person name="Quesneville H."/>
            <person name="Rascle C."/>
            <person name="Schumacher J."/>
            <person name="Segurens B."/>
            <person name="Sexton A."/>
            <person name="Silva E."/>
            <person name="Sirven C."/>
            <person name="Soanes D.M."/>
            <person name="Talbot N.J."/>
            <person name="Templeton M."/>
            <person name="Yandava C."/>
            <person name="Yarden O."/>
            <person name="Zeng Q."/>
            <person name="Rollins J.A."/>
            <person name="Lebrun M.H."/>
            <person name="Dickman M."/>
        </authorList>
    </citation>
    <scope>NUCLEOTIDE SEQUENCE [LARGE SCALE GENOMIC DNA]</scope>
    <source>
        <strain evidence="2">T4</strain>
    </source>
</reference>
<dbReference type="InParanoid" id="G2Y0A2"/>
<gene>
    <name evidence="1" type="ORF">BofuT4_uP116170.1</name>
</gene>
<dbReference type="EMBL" id="FQ790281">
    <property type="protein sequence ID" value="CCD46067.1"/>
    <property type="molecule type" value="Genomic_DNA"/>
</dbReference>
<name>G2Y0A2_BOTF4</name>
<organism evidence="1 2">
    <name type="scientific">Botryotinia fuckeliana (strain T4)</name>
    <name type="common">Noble rot fungus</name>
    <name type="synonym">Botrytis cinerea</name>
    <dbReference type="NCBI Taxonomy" id="999810"/>
    <lineage>
        <taxon>Eukaryota</taxon>
        <taxon>Fungi</taxon>
        <taxon>Dikarya</taxon>
        <taxon>Ascomycota</taxon>
        <taxon>Pezizomycotina</taxon>
        <taxon>Leotiomycetes</taxon>
        <taxon>Helotiales</taxon>
        <taxon>Sclerotiniaceae</taxon>
        <taxon>Botrytis</taxon>
    </lineage>
</organism>
<evidence type="ECO:0000313" key="1">
    <source>
        <dbReference type="EMBL" id="CCD46067.1"/>
    </source>
</evidence>
<evidence type="ECO:0000313" key="2">
    <source>
        <dbReference type="Proteomes" id="UP000008177"/>
    </source>
</evidence>